<feature type="non-terminal residue" evidence="1">
    <location>
        <position position="1"/>
    </location>
</feature>
<name>A0ABQ5G257_9ASTR</name>
<reference evidence="1" key="2">
    <citation type="submission" date="2022-01" db="EMBL/GenBank/DDBJ databases">
        <authorList>
            <person name="Yamashiro T."/>
            <person name="Shiraishi A."/>
            <person name="Satake H."/>
            <person name="Nakayama K."/>
        </authorList>
    </citation>
    <scope>NUCLEOTIDE SEQUENCE</scope>
</reference>
<comment type="caution">
    <text evidence="1">The sequence shown here is derived from an EMBL/GenBank/DDBJ whole genome shotgun (WGS) entry which is preliminary data.</text>
</comment>
<gene>
    <name evidence="1" type="ORF">Tco_1028496</name>
</gene>
<proteinExistence type="predicted"/>
<organism evidence="1 2">
    <name type="scientific">Tanacetum coccineum</name>
    <dbReference type="NCBI Taxonomy" id="301880"/>
    <lineage>
        <taxon>Eukaryota</taxon>
        <taxon>Viridiplantae</taxon>
        <taxon>Streptophyta</taxon>
        <taxon>Embryophyta</taxon>
        <taxon>Tracheophyta</taxon>
        <taxon>Spermatophyta</taxon>
        <taxon>Magnoliopsida</taxon>
        <taxon>eudicotyledons</taxon>
        <taxon>Gunneridae</taxon>
        <taxon>Pentapetalae</taxon>
        <taxon>asterids</taxon>
        <taxon>campanulids</taxon>
        <taxon>Asterales</taxon>
        <taxon>Asteraceae</taxon>
        <taxon>Asteroideae</taxon>
        <taxon>Anthemideae</taxon>
        <taxon>Anthemidinae</taxon>
        <taxon>Tanacetum</taxon>
    </lineage>
</organism>
<protein>
    <submittedName>
        <fullName evidence="1">Uncharacterized protein</fullName>
    </submittedName>
</protein>
<evidence type="ECO:0000313" key="2">
    <source>
        <dbReference type="Proteomes" id="UP001151760"/>
    </source>
</evidence>
<keyword evidence="2" id="KW-1185">Reference proteome</keyword>
<sequence>ELNEFLSSYPIPSEYDVILPTSTQTIFDVPPGYVGLYTHSFSLANLWLPLTDFFCERRLMYGLKLWAYLEPIPSIYRCRNKMGQGLAHRPVIMGVSRDLRGDFLGYVPRSLFWREDLDRDGEPGFDLCSSFIEGPQRRCRASRGGFPYW</sequence>
<accession>A0ABQ5G257</accession>
<dbReference type="EMBL" id="BQNB010017968">
    <property type="protein sequence ID" value="GJT69210.1"/>
    <property type="molecule type" value="Genomic_DNA"/>
</dbReference>
<reference evidence="1" key="1">
    <citation type="journal article" date="2022" name="Int. J. Mol. Sci.">
        <title>Draft Genome of Tanacetum Coccineum: Genomic Comparison of Closely Related Tanacetum-Family Plants.</title>
        <authorList>
            <person name="Yamashiro T."/>
            <person name="Shiraishi A."/>
            <person name="Nakayama K."/>
            <person name="Satake H."/>
        </authorList>
    </citation>
    <scope>NUCLEOTIDE SEQUENCE</scope>
</reference>
<evidence type="ECO:0000313" key="1">
    <source>
        <dbReference type="EMBL" id="GJT69210.1"/>
    </source>
</evidence>
<dbReference type="Proteomes" id="UP001151760">
    <property type="component" value="Unassembled WGS sequence"/>
</dbReference>